<organism evidence="10 11">
    <name type="scientific">Brachyspira pilosicoli P43/6/78</name>
    <dbReference type="NCBI Taxonomy" id="1042417"/>
    <lineage>
        <taxon>Bacteria</taxon>
        <taxon>Pseudomonadati</taxon>
        <taxon>Spirochaetota</taxon>
        <taxon>Spirochaetia</taxon>
        <taxon>Brachyspirales</taxon>
        <taxon>Brachyspiraceae</taxon>
        <taxon>Brachyspira</taxon>
    </lineage>
</organism>
<reference evidence="10 11" key="1">
    <citation type="journal article" date="2013" name="Genome Announc.">
        <title>Complete Genome Sequence of the Porcine Strain Brachyspira pilosicoli P43/6/78(T.).</title>
        <authorList>
            <person name="Lin C."/>
            <person name="den Bakker H.C."/>
            <person name="Suzuki H."/>
            <person name="Lefebure T."/>
            <person name="Ponnala L."/>
            <person name="Sun Q."/>
            <person name="Stanhope M.J."/>
            <person name="Wiedmann M."/>
            <person name="Duhamel G.E."/>
        </authorList>
    </citation>
    <scope>NUCLEOTIDE SEQUENCE [LARGE SCALE GENOMIC DNA]</scope>
    <source>
        <strain evidence="10 11">P43/6/78</strain>
    </source>
</reference>
<evidence type="ECO:0000256" key="9">
    <source>
        <dbReference type="HAMAP-Rule" id="MF_00446"/>
    </source>
</evidence>
<evidence type="ECO:0000313" key="11">
    <source>
        <dbReference type="Proteomes" id="UP000010793"/>
    </source>
</evidence>
<dbReference type="GeneID" id="56438675"/>
<keyword evidence="5 9" id="KW-0865">Zymogen</keyword>
<dbReference type="EMBL" id="CP002873">
    <property type="protein sequence ID" value="AGA65850.1"/>
    <property type="molecule type" value="Genomic_DNA"/>
</dbReference>
<keyword evidence="7 9" id="KW-0704">Schiff base</keyword>
<evidence type="ECO:0000313" key="10">
    <source>
        <dbReference type="EMBL" id="AGA65850.1"/>
    </source>
</evidence>
<dbReference type="InterPro" id="IPR009010">
    <property type="entry name" value="Asp_de-COase-like_dom_sf"/>
</dbReference>
<evidence type="ECO:0000256" key="6">
    <source>
        <dbReference type="ARBA" id="ARBA00023239"/>
    </source>
</evidence>
<keyword evidence="2 9" id="KW-0566">Pantothenate biosynthesis</keyword>
<keyword evidence="4 9" id="KW-0068">Autocatalytic cleavage</keyword>
<accession>A0A3B6VIV0</accession>
<comment type="function">
    <text evidence="9">Catalyzes the pyruvoyl-dependent decarboxylation of aspartate to produce beta-alanine.</text>
</comment>
<dbReference type="EC" id="4.1.1.11" evidence="9"/>
<dbReference type="PANTHER" id="PTHR21012">
    <property type="entry name" value="ASPARTATE 1-DECARBOXYLASE"/>
    <property type="match status" value="1"/>
</dbReference>
<comment type="PTM">
    <text evidence="9">Is synthesized initially as an inactive proenzyme, which is activated by self-cleavage at a specific serine bond to produce a beta-subunit with a hydroxyl group at its C-terminus and an alpha-subunit with a pyruvoyl group at its N-terminus.</text>
</comment>
<comment type="subcellular location">
    <subcellularLocation>
        <location evidence="9">Cytoplasm</location>
    </subcellularLocation>
</comment>
<sequence>MMHEVIKSKINRLTVTRTDLNFKDSITIDETLMDKSDILEGDIVSVINLSNNNRFEAEVIKGIANTGIISINGKYVHLAKKDDVIVVLSYSNIPEEHIKKHITNIIQVNMHNMVID</sequence>
<evidence type="ECO:0000256" key="7">
    <source>
        <dbReference type="ARBA" id="ARBA00023270"/>
    </source>
</evidence>
<evidence type="ECO:0000256" key="5">
    <source>
        <dbReference type="ARBA" id="ARBA00023145"/>
    </source>
</evidence>
<dbReference type="GO" id="GO:0006523">
    <property type="term" value="P:alanine biosynthetic process"/>
    <property type="evidence" value="ECO:0007669"/>
    <property type="project" value="InterPro"/>
</dbReference>
<comment type="caution">
    <text evidence="9">Lacks conserved residue(s) required for the propagation of feature annotation.</text>
</comment>
<proteinExistence type="inferred from homology"/>
<feature type="modified residue" description="Pyruvic acid (Ser)" evidence="9">
    <location>
        <position position="25"/>
    </location>
</feature>
<dbReference type="InterPro" id="IPR003190">
    <property type="entry name" value="Asp_decarbox"/>
</dbReference>
<keyword evidence="11" id="KW-1185">Reference proteome</keyword>
<dbReference type="KEGG" id="bpip:BPP43_02670"/>
<keyword evidence="6 9" id="KW-0456">Lyase</keyword>
<dbReference type="Pfam" id="PF02261">
    <property type="entry name" value="Asp_decarbox"/>
    <property type="match status" value="1"/>
</dbReference>
<comment type="similarity">
    <text evidence="9">Belongs to the PanD family.</text>
</comment>
<gene>
    <name evidence="9" type="primary">panD</name>
    <name evidence="10" type="ORF">BPP43_02670</name>
</gene>
<dbReference type="GO" id="GO:0004068">
    <property type="term" value="F:aspartate 1-decarboxylase activity"/>
    <property type="evidence" value="ECO:0007669"/>
    <property type="project" value="UniProtKB-UniRule"/>
</dbReference>
<dbReference type="HAMAP" id="MF_00446">
    <property type="entry name" value="PanD"/>
    <property type="match status" value="1"/>
</dbReference>
<comment type="cofactor">
    <cofactor evidence="9">
        <name>pyruvate</name>
        <dbReference type="ChEBI" id="CHEBI:15361"/>
    </cofactor>
    <text evidence="9">Binds 1 pyruvoyl group covalently per subunit.</text>
</comment>
<feature type="chain" id="PRO_5023391851" description="Aspartate 1-decarboxylase alpha chain" evidence="9">
    <location>
        <begin position="25"/>
        <end position="116"/>
    </location>
</feature>
<dbReference type="GO" id="GO:0015940">
    <property type="term" value="P:pantothenate biosynthetic process"/>
    <property type="evidence" value="ECO:0007669"/>
    <property type="project" value="UniProtKB-UniRule"/>
</dbReference>
<dbReference type="PANTHER" id="PTHR21012:SF0">
    <property type="entry name" value="ASPARTATE 1-DECARBOXYLASE"/>
    <property type="match status" value="1"/>
</dbReference>
<name>A0A3B6VIV0_BRAPL</name>
<feature type="chain" id="PRO_5023391852" description="Aspartate 1-decarboxylase beta chain" evidence="9">
    <location>
        <begin position="1"/>
        <end position="24"/>
    </location>
</feature>
<dbReference type="Proteomes" id="UP000010793">
    <property type="component" value="Chromosome"/>
</dbReference>
<comment type="subunit">
    <text evidence="9">Heterooctamer of four alpha and four beta subunits.</text>
</comment>
<keyword evidence="8 9" id="KW-0670">Pyruvate</keyword>
<evidence type="ECO:0000256" key="2">
    <source>
        <dbReference type="ARBA" id="ARBA00022655"/>
    </source>
</evidence>
<feature type="active site" description="Schiff-base intermediate with substrate; via pyruvic acid" evidence="9">
    <location>
        <position position="25"/>
    </location>
</feature>
<evidence type="ECO:0000256" key="3">
    <source>
        <dbReference type="ARBA" id="ARBA00022793"/>
    </source>
</evidence>
<dbReference type="GO" id="GO:0005829">
    <property type="term" value="C:cytosol"/>
    <property type="evidence" value="ECO:0007669"/>
    <property type="project" value="TreeGrafter"/>
</dbReference>
<keyword evidence="3 9" id="KW-0210">Decarboxylase</keyword>
<comment type="catalytic activity">
    <reaction evidence="9">
        <text>L-aspartate + H(+) = beta-alanine + CO2</text>
        <dbReference type="Rhea" id="RHEA:19497"/>
        <dbReference type="ChEBI" id="CHEBI:15378"/>
        <dbReference type="ChEBI" id="CHEBI:16526"/>
        <dbReference type="ChEBI" id="CHEBI:29991"/>
        <dbReference type="ChEBI" id="CHEBI:57966"/>
        <dbReference type="EC" id="4.1.1.11"/>
    </reaction>
</comment>
<dbReference type="Gene3D" id="2.40.40.20">
    <property type="match status" value="1"/>
</dbReference>
<keyword evidence="1 9" id="KW-0963">Cytoplasm</keyword>
<protein>
    <recommendedName>
        <fullName evidence="9">Aspartate 1-decarboxylase</fullName>
        <ecNumber evidence="9">4.1.1.11</ecNumber>
    </recommendedName>
    <alternativeName>
        <fullName evidence="9">Aspartate alpha-decarboxylase</fullName>
    </alternativeName>
    <component>
        <recommendedName>
            <fullName evidence="9">Aspartate 1-decarboxylase beta chain</fullName>
        </recommendedName>
    </component>
    <component>
        <recommendedName>
            <fullName evidence="9">Aspartate 1-decarboxylase alpha chain</fullName>
        </recommendedName>
    </component>
</protein>
<dbReference type="AlphaFoldDB" id="A0A3B6VIV0"/>
<dbReference type="RefSeq" id="WP_014933252.1">
    <property type="nucleotide sequence ID" value="NC_019908.1"/>
</dbReference>
<dbReference type="UniPathway" id="UPA00028">
    <property type="reaction ID" value="UER00002"/>
</dbReference>
<evidence type="ECO:0000256" key="1">
    <source>
        <dbReference type="ARBA" id="ARBA00022490"/>
    </source>
</evidence>
<evidence type="ECO:0000256" key="8">
    <source>
        <dbReference type="ARBA" id="ARBA00023317"/>
    </source>
</evidence>
<evidence type="ECO:0000256" key="4">
    <source>
        <dbReference type="ARBA" id="ARBA00022813"/>
    </source>
</evidence>
<comment type="pathway">
    <text evidence="9">Cofactor biosynthesis; (R)-pantothenate biosynthesis; beta-alanine from L-aspartate: step 1/1.</text>
</comment>
<dbReference type="SUPFAM" id="SSF50692">
    <property type="entry name" value="ADC-like"/>
    <property type="match status" value="1"/>
</dbReference>